<gene>
    <name evidence="2" type="ORF">BT96DRAFT_872263</name>
</gene>
<evidence type="ECO:0000313" key="2">
    <source>
        <dbReference type="EMBL" id="KAE9409606.1"/>
    </source>
</evidence>
<protein>
    <recommendedName>
        <fullName evidence="1">CRA domain-containing protein</fullName>
    </recommendedName>
</protein>
<dbReference type="EMBL" id="ML769387">
    <property type="protein sequence ID" value="KAE9409606.1"/>
    <property type="molecule type" value="Genomic_DNA"/>
</dbReference>
<accession>A0A6A4IG71</accession>
<dbReference type="PANTHER" id="PTHR12864">
    <property type="entry name" value="RAN BINDING PROTEIN 9-RELATED"/>
    <property type="match status" value="1"/>
</dbReference>
<name>A0A6A4IG71_9AGAR</name>
<dbReference type="InterPro" id="IPR050618">
    <property type="entry name" value="Ubq-SigPath_Reg"/>
</dbReference>
<dbReference type="Proteomes" id="UP000799118">
    <property type="component" value="Unassembled WGS sequence"/>
</dbReference>
<dbReference type="InterPro" id="IPR006594">
    <property type="entry name" value="LisH"/>
</dbReference>
<sequence>MLQATPLQLRSLTLDYLSHNGYTETARAFMRDGAIRHIDLDGEVVAPSSSELLETTLKQDELRTQIRRELLCGRIDEATNLINKYFPTVLSLSTPLRFEDTLVPSSSMEYLAPTSVHPSHLVLNLRIQAFAEACRTTPLPYPPVPVESSYSSTSAKDDPDTIDRQTALLKSAQKLYALAKMLPSKEDTTRYMMELESVSGLLAYPVPEKSTVSEYLSQSRREAVAEQIDCAILCNCSDHTKRPVISYLELYARYTTTIWGLLHDLDVKPDLVPPAITKTIPSKGKQERQDVRTVIFLFFALSQTKFIGSFSLRSSQFCGLFMIAKLIIQHALSM</sequence>
<evidence type="ECO:0000259" key="1">
    <source>
        <dbReference type="SMART" id="SM00757"/>
    </source>
</evidence>
<dbReference type="Pfam" id="PF10607">
    <property type="entry name" value="CTLH"/>
    <property type="match status" value="1"/>
</dbReference>
<reference evidence="2" key="1">
    <citation type="journal article" date="2019" name="Environ. Microbiol.">
        <title>Fungal ecological strategies reflected in gene transcription - a case study of two litter decomposers.</title>
        <authorList>
            <person name="Barbi F."/>
            <person name="Kohler A."/>
            <person name="Barry K."/>
            <person name="Baskaran P."/>
            <person name="Daum C."/>
            <person name="Fauchery L."/>
            <person name="Ihrmark K."/>
            <person name="Kuo A."/>
            <person name="LaButti K."/>
            <person name="Lipzen A."/>
            <person name="Morin E."/>
            <person name="Grigoriev I.V."/>
            <person name="Henrissat B."/>
            <person name="Lindahl B."/>
            <person name="Martin F."/>
        </authorList>
    </citation>
    <scope>NUCLEOTIDE SEQUENCE</scope>
    <source>
        <strain evidence="2">JB14</strain>
    </source>
</reference>
<keyword evidence="3" id="KW-1185">Reference proteome</keyword>
<proteinExistence type="predicted"/>
<dbReference type="OrthoDB" id="8048523at2759"/>
<evidence type="ECO:0000313" key="3">
    <source>
        <dbReference type="Proteomes" id="UP000799118"/>
    </source>
</evidence>
<dbReference type="SMART" id="SM00757">
    <property type="entry name" value="CRA"/>
    <property type="match status" value="1"/>
</dbReference>
<dbReference type="AlphaFoldDB" id="A0A6A4IG71"/>
<dbReference type="PROSITE" id="PS50896">
    <property type="entry name" value="LISH"/>
    <property type="match status" value="1"/>
</dbReference>
<dbReference type="InterPro" id="IPR013144">
    <property type="entry name" value="CRA_dom"/>
</dbReference>
<dbReference type="InterPro" id="IPR024964">
    <property type="entry name" value="CTLH/CRA"/>
</dbReference>
<organism evidence="2 3">
    <name type="scientific">Gymnopus androsaceus JB14</name>
    <dbReference type="NCBI Taxonomy" id="1447944"/>
    <lineage>
        <taxon>Eukaryota</taxon>
        <taxon>Fungi</taxon>
        <taxon>Dikarya</taxon>
        <taxon>Basidiomycota</taxon>
        <taxon>Agaricomycotina</taxon>
        <taxon>Agaricomycetes</taxon>
        <taxon>Agaricomycetidae</taxon>
        <taxon>Agaricales</taxon>
        <taxon>Marasmiineae</taxon>
        <taxon>Omphalotaceae</taxon>
        <taxon>Gymnopus</taxon>
    </lineage>
</organism>
<feature type="domain" description="CRA" evidence="1">
    <location>
        <begin position="163"/>
        <end position="257"/>
    </location>
</feature>